<dbReference type="AlphaFoldDB" id="A0AAN7A671"/>
<reference evidence="2" key="2">
    <citation type="submission" date="2023-05" db="EMBL/GenBank/DDBJ databases">
        <authorList>
            <consortium name="Lawrence Berkeley National Laboratory"/>
            <person name="Steindorff A."/>
            <person name="Hensen N."/>
            <person name="Bonometti L."/>
            <person name="Westerberg I."/>
            <person name="Brannstrom I.O."/>
            <person name="Guillou S."/>
            <person name="Cros-Aarteil S."/>
            <person name="Calhoun S."/>
            <person name="Haridas S."/>
            <person name="Kuo A."/>
            <person name="Mondo S."/>
            <person name="Pangilinan J."/>
            <person name="Riley R."/>
            <person name="Labutti K."/>
            <person name="Andreopoulos B."/>
            <person name="Lipzen A."/>
            <person name="Chen C."/>
            <person name="Yanf M."/>
            <person name="Daum C."/>
            <person name="Ng V."/>
            <person name="Clum A."/>
            <person name="Ohm R."/>
            <person name="Martin F."/>
            <person name="Silar P."/>
            <person name="Natvig D."/>
            <person name="Lalanne C."/>
            <person name="Gautier V."/>
            <person name="Ament-Velasquez S.L."/>
            <person name="Kruys A."/>
            <person name="Hutchinson M.I."/>
            <person name="Powell A.J."/>
            <person name="Barry K."/>
            <person name="Miller A.N."/>
            <person name="Grigoriev I.V."/>
            <person name="Debuchy R."/>
            <person name="Gladieux P."/>
            <person name="Thoren M.H."/>
            <person name="Johannesson H."/>
        </authorList>
    </citation>
    <scope>NUCLEOTIDE SEQUENCE</scope>
    <source>
        <strain evidence="2">CBS 892.96</strain>
    </source>
</reference>
<feature type="compositionally biased region" description="Polar residues" evidence="1">
    <location>
        <begin position="139"/>
        <end position="153"/>
    </location>
</feature>
<comment type="caution">
    <text evidence="2">The sequence shown here is derived from an EMBL/GenBank/DDBJ whole genome shotgun (WGS) entry which is preliminary data.</text>
</comment>
<feature type="region of interest" description="Disordered" evidence="1">
    <location>
        <begin position="125"/>
        <end position="234"/>
    </location>
</feature>
<feature type="compositionally biased region" description="Low complexity" evidence="1">
    <location>
        <begin position="190"/>
        <end position="201"/>
    </location>
</feature>
<dbReference type="EMBL" id="MU866263">
    <property type="protein sequence ID" value="KAK4174805.1"/>
    <property type="molecule type" value="Genomic_DNA"/>
</dbReference>
<gene>
    <name evidence="2" type="ORF">QBC36DRAFT_312619</name>
</gene>
<feature type="compositionally biased region" description="Polar residues" evidence="1">
    <location>
        <begin position="222"/>
        <end position="234"/>
    </location>
</feature>
<organism evidence="2 3">
    <name type="scientific">Triangularia setosa</name>
    <dbReference type="NCBI Taxonomy" id="2587417"/>
    <lineage>
        <taxon>Eukaryota</taxon>
        <taxon>Fungi</taxon>
        <taxon>Dikarya</taxon>
        <taxon>Ascomycota</taxon>
        <taxon>Pezizomycotina</taxon>
        <taxon>Sordariomycetes</taxon>
        <taxon>Sordariomycetidae</taxon>
        <taxon>Sordariales</taxon>
        <taxon>Podosporaceae</taxon>
        <taxon>Triangularia</taxon>
    </lineage>
</organism>
<accession>A0AAN7A671</accession>
<proteinExistence type="predicted"/>
<dbReference type="Proteomes" id="UP001302321">
    <property type="component" value="Unassembled WGS sequence"/>
</dbReference>
<name>A0AAN7A671_9PEZI</name>
<evidence type="ECO:0000313" key="3">
    <source>
        <dbReference type="Proteomes" id="UP001302321"/>
    </source>
</evidence>
<reference evidence="2" key="1">
    <citation type="journal article" date="2023" name="Mol. Phylogenet. Evol.">
        <title>Genome-scale phylogeny and comparative genomics of the fungal order Sordariales.</title>
        <authorList>
            <person name="Hensen N."/>
            <person name="Bonometti L."/>
            <person name="Westerberg I."/>
            <person name="Brannstrom I.O."/>
            <person name="Guillou S."/>
            <person name="Cros-Aarteil S."/>
            <person name="Calhoun S."/>
            <person name="Haridas S."/>
            <person name="Kuo A."/>
            <person name="Mondo S."/>
            <person name="Pangilinan J."/>
            <person name="Riley R."/>
            <person name="LaButti K."/>
            <person name="Andreopoulos B."/>
            <person name="Lipzen A."/>
            <person name="Chen C."/>
            <person name="Yan M."/>
            <person name="Daum C."/>
            <person name="Ng V."/>
            <person name="Clum A."/>
            <person name="Steindorff A."/>
            <person name="Ohm R.A."/>
            <person name="Martin F."/>
            <person name="Silar P."/>
            <person name="Natvig D.O."/>
            <person name="Lalanne C."/>
            <person name="Gautier V."/>
            <person name="Ament-Velasquez S.L."/>
            <person name="Kruys A."/>
            <person name="Hutchinson M.I."/>
            <person name="Powell A.J."/>
            <person name="Barry K."/>
            <person name="Miller A.N."/>
            <person name="Grigoriev I.V."/>
            <person name="Debuchy R."/>
            <person name="Gladieux P."/>
            <person name="Hiltunen Thoren M."/>
            <person name="Johannesson H."/>
        </authorList>
    </citation>
    <scope>NUCLEOTIDE SEQUENCE</scope>
    <source>
        <strain evidence="2">CBS 892.96</strain>
    </source>
</reference>
<evidence type="ECO:0000313" key="2">
    <source>
        <dbReference type="EMBL" id="KAK4174805.1"/>
    </source>
</evidence>
<sequence length="234" mass="24683">MPLPGYATPNRYGGICSRLSWLTLGPLNFKARRAWAQQAQLSNGPQSPCASFPPLEVPTGIAKYSKLSSEGQESAPPPPLAEFKAFLAQGGANLGLKDDFDVNTLGKNSDLPKIYTAVQIAKFKSKKAEVDSESVFESKLSSPPNTPTSQKSNHSFRDRSSSPSNGRGGDGKSPTAAASARPITPKADQKASSSSPKATSPRLKTPSKTSPKLPQSKAPSKPTESSKVVSLSQN</sequence>
<evidence type="ECO:0000256" key="1">
    <source>
        <dbReference type="SAM" id="MobiDB-lite"/>
    </source>
</evidence>
<keyword evidence="3" id="KW-1185">Reference proteome</keyword>
<protein>
    <submittedName>
        <fullName evidence="2">Uncharacterized protein</fullName>
    </submittedName>
</protein>